<dbReference type="GO" id="GO:0008270">
    <property type="term" value="F:zinc ion binding"/>
    <property type="evidence" value="ECO:0007669"/>
    <property type="project" value="UniProtKB-UniRule"/>
</dbReference>
<feature type="binding site" evidence="7">
    <location>
        <position position="63"/>
    </location>
    <ligand>
        <name>Zn(2+)</name>
        <dbReference type="ChEBI" id="CHEBI:29105"/>
        <label>1</label>
    </ligand>
</feature>
<reference evidence="10" key="1">
    <citation type="submission" date="2023-03" db="EMBL/GenBank/DDBJ databases">
        <title>Lomoglobus Profundus gen. nov., sp. nov., a novel member of the phylum Verrucomicrobia, isolated from deep-marine sediment of South China Sea.</title>
        <authorList>
            <person name="Ahmad T."/>
            <person name="Ishaq S.E."/>
            <person name="Wang F."/>
        </authorList>
    </citation>
    <scope>NUCLEOTIDE SEQUENCE</scope>
    <source>
        <strain evidence="10">LMO-M01</strain>
    </source>
</reference>
<dbReference type="SUPFAM" id="SSF51556">
    <property type="entry name" value="Metallo-dependent hydrolases"/>
    <property type="match status" value="1"/>
</dbReference>
<dbReference type="GO" id="GO:0004038">
    <property type="term" value="F:allantoinase activity"/>
    <property type="evidence" value="ECO:0007669"/>
    <property type="project" value="TreeGrafter"/>
</dbReference>
<dbReference type="InterPro" id="IPR002195">
    <property type="entry name" value="Dihydroorotase_CS"/>
</dbReference>
<evidence type="ECO:0000259" key="8">
    <source>
        <dbReference type="Pfam" id="PF07969"/>
    </source>
</evidence>
<evidence type="ECO:0000313" key="11">
    <source>
        <dbReference type="Proteomes" id="UP001218638"/>
    </source>
</evidence>
<evidence type="ECO:0000256" key="5">
    <source>
        <dbReference type="ARBA" id="ARBA00022833"/>
    </source>
</evidence>
<dbReference type="Proteomes" id="UP001218638">
    <property type="component" value="Chromosome"/>
</dbReference>
<feature type="binding site" evidence="7">
    <location>
        <position position="279"/>
    </location>
    <ligand>
        <name>substrate</name>
    </ligand>
</feature>
<gene>
    <name evidence="7" type="primary">pyrC</name>
    <name evidence="10" type="ORF">PXH66_04430</name>
</gene>
<dbReference type="SUPFAM" id="SSF51338">
    <property type="entry name" value="Composite domain of metallo-dependent hydrolases"/>
    <property type="match status" value="1"/>
</dbReference>
<evidence type="ECO:0000256" key="6">
    <source>
        <dbReference type="ARBA" id="ARBA00022975"/>
    </source>
</evidence>
<keyword evidence="6 7" id="KW-0665">Pyrimidine biosynthesis</keyword>
<comment type="function">
    <text evidence="1 7">Catalyzes the reversible cyclization of carbamoyl aspartate to dihydroorotate.</text>
</comment>
<name>A0AAF0CQC4_9BACT</name>
<dbReference type="Pfam" id="PF12890">
    <property type="entry name" value="DHOase"/>
    <property type="match status" value="1"/>
</dbReference>
<feature type="binding site" evidence="7">
    <location>
        <position position="233"/>
    </location>
    <ligand>
        <name>Zn(2+)</name>
        <dbReference type="ChEBI" id="CHEBI:29105"/>
        <label>2</label>
    </ligand>
</feature>
<dbReference type="Gene3D" id="2.30.40.10">
    <property type="entry name" value="Urease, subunit C, domain 1"/>
    <property type="match status" value="1"/>
</dbReference>
<dbReference type="GO" id="GO:0004151">
    <property type="term" value="F:dihydroorotase activity"/>
    <property type="evidence" value="ECO:0007669"/>
    <property type="project" value="UniProtKB-UniRule"/>
</dbReference>
<dbReference type="GO" id="GO:0006145">
    <property type="term" value="P:purine nucleobase catabolic process"/>
    <property type="evidence" value="ECO:0007669"/>
    <property type="project" value="TreeGrafter"/>
</dbReference>
<evidence type="ECO:0000256" key="7">
    <source>
        <dbReference type="HAMAP-Rule" id="MF_00220"/>
    </source>
</evidence>
<dbReference type="PROSITE" id="PS00482">
    <property type="entry name" value="DIHYDROOROTASE_1"/>
    <property type="match status" value="1"/>
</dbReference>
<protein>
    <recommendedName>
        <fullName evidence="7">Dihydroorotase</fullName>
        <shortName evidence="7">DHOase</shortName>
        <ecNumber evidence="7">3.5.2.3</ecNumber>
    </recommendedName>
</protein>
<dbReference type="InterPro" id="IPR024403">
    <property type="entry name" value="DHOase_cat"/>
</dbReference>
<feature type="active site" evidence="7">
    <location>
        <position position="306"/>
    </location>
</feature>
<dbReference type="EC" id="3.5.2.3" evidence="7"/>
<feature type="binding site" evidence="7">
    <location>
        <position position="153"/>
    </location>
    <ligand>
        <name>Zn(2+)</name>
        <dbReference type="ChEBI" id="CHEBI:29105"/>
        <label>1</label>
    </ligand>
</feature>
<proteinExistence type="inferred from homology"/>
<feature type="binding site" evidence="7">
    <location>
        <position position="95"/>
    </location>
    <ligand>
        <name>substrate</name>
    </ligand>
</feature>
<feature type="domain" description="Dihydroorotase catalytic" evidence="9">
    <location>
        <begin position="53"/>
        <end position="238"/>
    </location>
</feature>
<evidence type="ECO:0000256" key="3">
    <source>
        <dbReference type="ARBA" id="ARBA00022723"/>
    </source>
</evidence>
<comment type="similarity">
    <text evidence="2 7">Belongs to the metallo-dependent hydrolases superfamily. DHOase family. Class I DHOase subfamily.</text>
</comment>
<dbReference type="PANTHER" id="PTHR43668">
    <property type="entry name" value="ALLANTOINASE"/>
    <property type="match status" value="1"/>
</dbReference>
<feature type="binding site" evidence="7">
    <location>
        <position position="306"/>
    </location>
    <ligand>
        <name>Zn(2+)</name>
        <dbReference type="ChEBI" id="CHEBI:29105"/>
        <label>1</label>
    </ligand>
</feature>
<evidence type="ECO:0000256" key="2">
    <source>
        <dbReference type="ARBA" id="ARBA00010286"/>
    </source>
</evidence>
<dbReference type="InterPro" id="IPR032466">
    <property type="entry name" value="Metal_Hydrolase"/>
</dbReference>
<dbReference type="PANTHER" id="PTHR43668:SF2">
    <property type="entry name" value="ALLANTOINASE"/>
    <property type="match status" value="1"/>
</dbReference>
<evidence type="ECO:0000313" key="10">
    <source>
        <dbReference type="EMBL" id="WED66092.1"/>
    </source>
</evidence>
<dbReference type="EMBL" id="CP119075">
    <property type="protein sequence ID" value="WED66092.1"/>
    <property type="molecule type" value="Genomic_DNA"/>
</dbReference>
<dbReference type="NCBIfam" id="TIGR00857">
    <property type="entry name" value="pyrC_multi"/>
    <property type="match status" value="1"/>
</dbReference>
<accession>A0AAF0CQC4</accession>
<dbReference type="GO" id="GO:0044205">
    <property type="term" value="P:'de novo' UMP biosynthetic process"/>
    <property type="evidence" value="ECO:0007669"/>
    <property type="project" value="UniProtKB-UniRule"/>
</dbReference>
<feature type="domain" description="Amidohydrolase 3" evidence="8">
    <location>
        <begin position="285"/>
        <end position="423"/>
    </location>
</feature>
<organism evidence="10 11">
    <name type="scientific">Synoicihabitans lomoniglobus</name>
    <dbReference type="NCBI Taxonomy" id="2909285"/>
    <lineage>
        <taxon>Bacteria</taxon>
        <taxon>Pseudomonadati</taxon>
        <taxon>Verrucomicrobiota</taxon>
        <taxon>Opitutia</taxon>
        <taxon>Opitutales</taxon>
        <taxon>Opitutaceae</taxon>
        <taxon>Synoicihabitans</taxon>
    </lineage>
</organism>
<dbReference type="PROSITE" id="PS00483">
    <property type="entry name" value="DIHYDROOROTASE_2"/>
    <property type="match status" value="1"/>
</dbReference>
<feature type="binding site" evidence="7">
    <location>
        <position position="180"/>
    </location>
    <ligand>
        <name>Zn(2+)</name>
        <dbReference type="ChEBI" id="CHEBI:29105"/>
        <label>2</label>
    </ligand>
</feature>
<dbReference type="Gene3D" id="3.20.20.140">
    <property type="entry name" value="Metal-dependent hydrolases"/>
    <property type="match status" value="1"/>
</dbReference>
<dbReference type="InterPro" id="IPR050138">
    <property type="entry name" value="DHOase/Allantoinase_Hydrolase"/>
</dbReference>
<feature type="binding site" evidence="7">
    <location>
        <begin position="63"/>
        <end position="65"/>
    </location>
    <ligand>
        <name>substrate</name>
    </ligand>
</feature>
<comment type="cofactor">
    <cofactor evidence="7">
        <name>Zn(2+)</name>
        <dbReference type="ChEBI" id="CHEBI:29105"/>
    </cofactor>
    <text evidence="7">Binds 2 Zn(2+) ions per subunit.</text>
</comment>
<dbReference type="CDD" id="cd01317">
    <property type="entry name" value="DHOase_IIa"/>
    <property type="match status" value="1"/>
</dbReference>
<comment type="catalytic activity">
    <reaction evidence="7">
        <text>(S)-dihydroorotate + H2O = N-carbamoyl-L-aspartate + H(+)</text>
        <dbReference type="Rhea" id="RHEA:24296"/>
        <dbReference type="ChEBI" id="CHEBI:15377"/>
        <dbReference type="ChEBI" id="CHEBI:15378"/>
        <dbReference type="ChEBI" id="CHEBI:30864"/>
        <dbReference type="ChEBI" id="CHEBI:32814"/>
        <dbReference type="EC" id="3.5.2.3"/>
    </reaction>
</comment>
<dbReference type="RefSeq" id="WP_330931282.1">
    <property type="nucleotide sequence ID" value="NZ_CP119075.1"/>
</dbReference>
<sequence length="431" mass="46767">MPALWIQNARVIDPANKRNAVGDLFVKNGLIVADLSAADKKKAKVIDGTNLVACPGLVDIHVHFREPGQTHKENIATGSHCAAAGGFTTVVCMPNTSPPASNTGTIQYIKDVIKRDAVVKVLTTGCITVDMKGEALAPIGSLAKAGVVAITDDGDCVQSNELMRRACEYAKMFELPIMDHCQDHSMTVDAVMNEGEVSARLGLKGWPNAAEDLIVSRNAILATYTGAHIHMQHISSRNAVEIIRRAKDRGVSISAEATPHHIALTDKCIEGYDPKFKMNPPLRTAEDQEAIIEGLRDGTIDIIATDHAPHTDYEKDKEFDYAPNGILGLETALPVTLDILLRKNRFSLPKVVDLMTRKPADLLKLAAGTLSVGAAADICLFDPKEKWTYDARAGFSKSSNSPWDGEELQGRIKTTIVDGRVVYDGKNVRKR</sequence>
<feature type="binding site" evidence="7">
    <location>
        <position position="310"/>
    </location>
    <ligand>
        <name>substrate</name>
    </ligand>
</feature>
<feature type="binding site" evidence="7">
    <location>
        <position position="153"/>
    </location>
    <ligand>
        <name>Zn(2+)</name>
        <dbReference type="ChEBI" id="CHEBI:29105"/>
        <label>2</label>
    </ligand>
</feature>
<dbReference type="InterPro" id="IPR004722">
    <property type="entry name" value="DHOase"/>
</dbReference>
<feature type="binding site" evidence="7">
    <location>
        <position position="61"/>
    </location>
    <ligand>
        <name>Zn(2+)</name>
        <dbReference type="ChEBI" id="CHEBI:29105"/>
        <label>1</label>
    </ligand>
</feature>
<keyword evidence="4 7" id="KW-0378">Hydrolase</keyword>
<dbReference type="KEGG" id="slom:PXH66_04430"/>
<dbReference type="HAMAP" id="MF_00220_B">
    <property type="entry name" value="PyrC_classI_B"/>
    <property type="match status" value="1"/>
</dbReference>
<keyword evidence="11" id="KW-1185">Reference proteome</keyword>
<keyword evidence="5 7" id="KW-0862">Zinc</keyword>
<dbReference type="Pfam" id="PF07969">
    <property type="entry name" value="Amidohydro_3"/>
    <property type="match status" value="1"/>
</dbReference>
<keyword evidence="3 7" id="KW-0479">Metal-binding</keyword>
<dbReference type="AlphaFoldDB" id="A0AAF0CQC4"/>
<evidence type="ECO:0000256" key="1">
    <source>
        <dbReference type="ARBA" id="ARBA00002368"/>
    </source>
</evidence>
<evidence type="ECO:0000259" key="9">
    <source>
        <dbReference type="Pfam" id="PF12890"/>
    </source>
</evidence>
<dbReference type="InterPro" id="IPR013108">
    <property type="entry name" value="Amidohydro_3"/>
</dbReference>
<comment type="caution">
    <text evidence="7">Lacks conserved residue(s) required for the propagation of feature annotation.</text>
</comment>
<evidence type="ECO:0000256" key="4">
    <source>
        <dbReference type="ARBA" id="ARBA00022801"/>
    </source>
</evidence>
<dbReference type="InterPro" id="IPR011059">
    <property type="entry name" value="Metal-dep_hydrolase_composite"/>
</dbReference>
<dbReference type="GO" id="GO:0005737">
    <property type="term" value="C:cytoplasm"/>
    <property type="evidence" value="ECO:0007669"/>
    <property type="project" value="TreeGrafter"/>
</dbReference>
<comment type="pathway">
    <text evidence="7">Pyrimidine metabolism; UMP biosynthesis via de novo pathway; (S)-dihydroorotate from bicarbonate: step 3/3.</text>
</comment>